<dbReference type="InterPro" id="IPR023214">
    <property type="entry name" value="HAD_sf"/>
</dbReference>
<dbReference type="GO" id="GO:0036424">
    <property type="term" value="F:L-phosphoserine phosphatase activity"/>
    <property type="evidence" value="ECO:0007669"/>
    <property type="project" value="TreeGrafter"/>
</dbReference>
<evidence type="ECO:0000256" key="7">
    <source>
        <dbReference type="ARBA" id="ARBA00022842"/>
    </source>
</evidence>
<organism evidence="9 10">
    <name type="scientific">Candidatus Methanolliviera hydrocarbonicum</name>
    <dbReference type="NCBI Taxonomy" id="2491085"/>
    <lineage>
        <taxon>Archaea</taxon>
        <taxon>Methanobacteriati</taxon>
        <taxon>Methanobacteriota</taxon>
        <taxon>Candidatus Methanoliparia</taxon>
        <taxon>Candidatus Methanoliparales</taxon>
        <taxon>Candidatus Methanollivieraceae</taxon>
        <taxon>Candidatus Methanolliviera</taxon>
    </lineage>
</organism>
<dbReference type="PANTHER" id="PTHR43344:SF2">
    <property type="entry name" value="PHOSPHOSERINE PHOSPHATASE"/>
    <property type="match status" value="1"/>
</dbReference>
<gene>
    <name evidence="9" type="ORF">EF807_01695</name>
</gene>
<comment type="pathway">
    <text evidence="2">Amino-acid biosynthesis; L-serine biosynthesis; L-serine from 3-phospho-D-glycerate: step 3/3.</text>
</comment>
<dbReference type="EMBL" id="RXIL01000030">
    <property type="protein sequence ID" value="RZN72270.1"/>
    <property type="molecule type" value="Genomic_DNA"/>
</dbReference>
<dbReference type="Gene3D" id="1.10.3870.10">
    <property type="entry name" value="AF1437-like domain superfamily"/>
    <property type="match status" value="1"/>
</dbReference>
<keyword evidence="7" id="KW-0460">Magnesium</keyword>
<keyword evidence="6" id="KW-0378">Hydrolase</keyword>
<sequence length="360" mass="41214">MFSKILDFWNTQIFDLLPQSNLHKPIICFDLEGPLSPQDNAYEVMAESSKGREIFEKISRYDDLLTLDGRMGYEPGDTLSLIVPFLLAYGIKTSDISRVSERATIISGAKELIERLGREGWEIYIISTSYEGHAYNIGRKLGIPRENIFCTELNLEEKRKKTGDDVIKLVLDVEKRLLETKGDEELKELLDELFFEELLRSSYDVLSEVKVIGGGRKLDAVLEISDRSKVPLDEILVVGDSITDYKMLEGVKKEEGVSVVFNGNEYAVPYASIGLATTDMRWLHVITSNISDIFEMVDLWEEKRDSDSEFIKCNLSTDLTRDVGELPYIHNLMRRDNFDEVIEIHKRYREMMRGLSAKLG</sequence>
<reference evidence="9 10" key="1">
    <citation type="journal article" date="2019" name="Nat. Microbiol.">
        <title>Wide diversity of methane and short-chain alkane metabolisms in uncultured archaea.</title>
        <authorList>
            <person name="Borrel G."/>
            <person name="Adam P.S."/>
            <person name="McKay L.J."/>
            <person name="Chen L.X."/>
            <person name="Sierra-Garcia I.N."/>
            <person name="Sieber C.M."/>
            <person name="Letourneur Q."/>
            <person name="Ghozlane A."/>
            <person name="Andersen G.L."/>
            <person name="Li W.J."/>
            <person name="Hallam S.J."/>
            <person name="Muyzer G."/>
            <person name="de Oliveira V.M."/>
            <person name="Inskeep W.P."/>
            <person name="Banfield J.F."/>
            <person name="Gribaldo S."/>
        </authorList>
    </citation>
    <scope>NUCLEOTIDE SEQUENCE [LARGE SCALE GENOMIC DNA]</scope>
    <source>
        <strain evidence="9">NM1b</strain>
    </source>
</reference>
<keyword evidence="4" id="KW-0028">Amino-acid biosynthesis</keyword>
<evidence type="ECO:0000256" key="6">
    <source>
        <dbReference type="ARBA" id="ARBA00022801"/>
    </source>
</evidence>
<evidence type="ECO:0000256" key="5">
    <source>
        <dbReference type="ARBA" id="ARBA00022723"/>
    </source>
</evidence>
<evidence type="ECO:0000313" key="10">
    <source>
        <dbReference type="Proteomes" id="UP000320766"/>
    </source>
</evidence>
<dbReference type="Pfam" id="PF08282">
    <property type="entry name" value="Hydrolase_3"/>
    <property type="match status" value="1"/>
</dbReference>
<dbReference type="Gene3D" id="3.40.50.1000">
    <property type="entry name" value="HAD superfamily/HAD-like"/>
    <property type="match status" value="1"/>
</dbReference>
<dbReference type="GO" id="GO:0006564">
    <property type="term" value="P:L-serine biosynthetic process"/>
    <property type="evidence" value="ECO:0007669"/>
    <property type="project" value="UniProtKB-KW"/>
</dbReference>
<comment type="cofactor">
    <cofactor evidence="1">
        <name>Mg(2+)</name>
        <dbReference type="ChEBI" id="CHEBI:18420"/>
    </cofactor>
</comment>
<evidence type="ECO:0000256" key="3">
    <source>
        <dbReference type="ARBA" id="ARBA00012640"/>
    </source>
</evidence>
<keyword evidence="8" id="KW-0718">Serine biosynthesis</keyword>
<comment type="caution">
    <text evidence="9">The sequence shown here is derived from an EMBL/GenBank/DDBJ whole genome shotgun (WGS) entry which is preliminary data.</text>
</comment>
<dbReference type="PANTHER" id="PTHR43344">
    <property type="entry name" value="PHOSPHOSERINE PHOSPHATASE"/>
    <property type="match status" value="1"/>
</dbReference>
<name>A0A520KY94_9EURY</name>
<evidence type="ECO:0000313" key="9">
    <source>
        <dbReference type="EMBL" id="RZN72270.1"/>
    </source>
</evidence>
<dbReference type="Proteomes" id="UP000320766">
    <property type="component" value="Unassembled WGS sequence"/>
</dbReference>
<dbReference type="GO" id="GO:0000287">
    <property type="term" value="F:magnesium ion binding"/>
    <property type="evidence" value="ECO:0007669"/>
    <property type="project" value="TreeGrafter"/>
</dbReference>
<dbReference type="AlphaFoldDB" id="A0A520KY94"/>
<evidence type="ECO:0000256" key="1">
    <source>
        <dbReference type="ARBA" id="ARBA00001946"/>
    </source>
</evidence>
<dbReference type="InterPro" id="IPR036412">
    <property type="entry name" value="HAD-like_sf"/>
</dbReference>
<dbReference type="GO" id="GO:0005737">
    <property type="term" value="C:cytoplasm"/>
    <property type="evidence" value="ECO:0007669"/>
    <property type="project" value="TreeGrafter"/>
</dbReference>
<keyword evidence="5" id="KW-0479">Metal-binding</keyword>
<dbReference type="EC" id="3.1.3.3" evidence="3"/>
<dbReference type="InterPro" id="IPR050582">
    <property type="entry name" value="HAD-like_SerB"/>
</dbReference>
<proteinExistence type="predicted"/>
<evidence type="ECO:0000256" key="8">
    <source>
        <dbReference type="ARBA" id="ARBA00023299"/>
    </source>
</evidence>
<evidence type="ECO:0000256" key="2">
    <source>
        <dbReference type="ARBA" id="ARBA00005135"/>
    </source>
</evidence>
<dbReference type="SUPFAM" id="SSF56784">
    <property type="entry name" value="HAD-like"/>
    <property type="match status" value="1"/>
</dbReference>
<protein>
    <recommendedName>
        <fullName evidence="3">phosphoserine phosphatase</fullName>
        <ecNumber evidence="3">3.1.3.3</ecNumber>
    </recommendedName>
</protein>
<accession>A0A520KY94</accession>
<evidence type="ECO:0000256" key="4">
    <source>
        <dbReference type="ARBA" id="ARBA00022605"/>
    </source>
</evidence>